<sequence>MTTRQERSEQTRRTIITAALAVLGRDGGARLTFGAVAQEAGLSKGAVTRHFPSKKALLQGILAFRAETFRSFRNEFAAAQPAQASQQFIVRQIAIMREMVENTHSPARAVFSALLEEPEAMAETRQRIASSLVKATDESADAQLAHLRWAAGWGLGLLSVFGLSPFSEAERSQLFNTLGDNDFWRPLEHPTTTD</sequence>
<evidence type="ECO:0000313" key="7">
    <source>
        <dbReference type="Proteomes" id="UP000543030"/>
    </source>
</evidence>
<feature type="DNA-binding region" description="H-T-H motif" evidence="4">
    <location>
        <begin position="32"/>
        <end position="51"/>
    </location>
</feature>
<dbReference type="EMBL" id="JACHHN010000001">
    <property type="protein sequence ID" value="MBB5190134.1"/>
    <property type="molecule type" value="Genomic_DNA"/>
</dbReference>
<reference evidence="6 7" key="1">
    <citation type="submission" date="2020-08" db="EMBL/GenBank/DDBJ databases">
        <title>Genomic Encyclopedia of Type Strains, Phase IV (KMG-IV): sequencing the most valuable type-strain genomes for metagenomic binning, comparative biology and taxonomic classification.</title>
        <authorList>
            <person name="Goeker M."/>
        </authorList>
    </citation>
    <scope>NUCLEOTIDE SEQUENCE [LARGE SCALE GENOMIC DNA]</scope>
    <source>
        <strain evidence="6 7">DSM 18233</strain>
    </source>
</reference>
<dbReference type="PANTHER" id="PTHR30055">
    <property type="entry name" value="HTH-TYPE TRANSCRIPTIONAL REGULATOR RUTR"/>
    <property type="match status" value="1"/>
</dbReference>
<keyword evidence="1" id="KW-0805">Transcription regulation</keyword>
<dbReference type="PRINTS" id="PR00455">
    <property type="entry name" value="HTHTETR"/>
</dbReference>
<dbReference type="PROSITE" id="PS50977">
    <property type="entry name" value="HTH_TETR_2"/>
    <property type="match status" value="1"/>
</dbReference>
<organism evidence="6 7">
    <name type="scientific">Silvimonas terrae</name>
    <dbReference type="NCBI Taxonomy" id="300266"/>
    <lineage>
        <taxon>Bacteria</taxon>
        <taxon>Pseudomonadati</taxon>
        <taxon>Pseudomonadota</taxon>
        <taxon>Betaproteobacteria</taxon>
        <taxon>Neisseriales</taxon>
        <taxon>Chitinibacteraceae</taxon>
        <taxon>Silvimonas</taxon>
    </lineage>
</organism>
<feature type="domain" description="HTH tetR-type" evidence="5">
    <location>
        <begin position="9"/>
        <end position="69"/>
    </location>
</feature>
<dbReference type="AlphaFoldDB" id="A0A840RC43"/>
<dbReference type="RefSeq" id="WP_184097828.1">
    <property type="nucleotide sequence ID" value="NZ_JACHHN010000001.1"/>
</dbReference>
<accession>A0A840RC43</accession>
<name>A0A840RC43_9NEIS</name>
<comment type="caution">
    <text evidence="6">The sequence shown here is derived from an EMBL/GenBank/DDBJ whole genome shotgun (WGS) entry which is preliminary data.</text>
</comment>
<dbReference type="GO" id="GO:0003700">
    <property type="term" value="F:DNA-binding transcription factor activity"/>
    <property type="evidence" value="ECO:0007669"/>
    <property type="project" value="TreeGrafter"/>
</dbReference>
<keyword evidence="7" id="KW-1185">Reference proteome</keyword>
<dbReference type="InterPro" id="IPR001647">
    <property type="entry name" value="HTH_TetR"/>
</dbReference>
<gene>
    <name evidence="6" type="ORF">HNQ50_000844</name>
</gene>
<dbReference type="Gene3D" id="1.10.357.10">
    <property type="entry name" value="Tetracycline Repressor, domain 2"/>
    <property type="match status" value="1"/>
</dbReference>
<dbReference type="GO" id="GO:0000976">
    <property type="term" value="F:transcription cis-regulatory region binding"/>
    <property type="evidence" value="ECO:0007669"/>
    <property type="project" value="TreeGrafter"/>
</dbReference>
<dbReference type="Pfam" id="PF00440">
    <property type="entry name" value="TetR_N"/>
    <property type="match status" value="1"/>
</dbReference>
<evidence type="ECO:0000313" key="6">
    <source>
        <dbReference type="EMBL" id="MBB5190134.1"/>
    </source>
</evidence>
<dbReference type="InterPro" id="IPR009057">
    <property type="entry name" value="Homeodomain-like_sf"/>
</dbReference>
<evidence type="ECO:0000259" key="5">
    <source>
        <dbReference type="PROSITE" id="PS50977"/>
    </source>
</evidence>
<dbReference type="InterPro" id="IPR050109">
    <property type="entry name" value="HTH-type_TetR-like_transc_reg"/>
</dbReference>
<keyword evidence="2 4" id="KW-0238">DNA-binding</keyword>
<dbReference type="PANTHER" id="PTHR30055:SF234">
    <property type="entry name" value="HTH-TYPE TRANSCRIPTIONAL REGULATOR BETI"/>
    <property type="match status" value="1"/>
</dbReference>
<dbReference type="SUPFAM" id="SSF46689">
    <property type="entry name" value="Homeodomain-like"/>
    <property type="match status" value="1"/>
</dbReference>
<keyword evidence="3" id="KW-0804">Transcription</keyword>
<evidence type="ECO:0000256" key="1">
    <source>
        <dbReference type="ARBA" id="ARBA00023015"/>
    </source>
</evidence>
<evidence type="ECO:0000256" key="3">
    <source>
        <dbReference type="ARBA" id="ARBA00023163"/>
    </source>
</evidence>
<evidence type="ECO:0000256" key="4">
    <source>
        <dbReference type="PROSITE-ProRule" id="PRU00335"/>
    </source>
</evidence>
<dbReference type="Proteomes" id="UP000543030">
    <property type="component" value="Unassembled WGS sequence"/>
</dbReference>
<dbReference type="Pfam" id="PF17937">
    <property type="entry name" value="TetR_C_28"/>
    <property type="match status" value="1"/>
</dbReference>
<dbReference type="InterPro" id="IPR041479">
    <property type="entry name" value="TetR_CgmR_C"/>
</dbReference>
<proteinExistence type="predicted"/>
<evidence type="ECO:0000256" key="2">
    <source>
        <dbReference type="ARBA" id="ARBA00023125"/>
    </source>
</evidence>
<protein>
    <submittedName>
        <fullName evidence="6">AcrR family transcriptional regulator</fullName>
    </submittedName>
</protein>